<keyword evidence="1" id="KW-0805">Transcription regulation</keyword>
<dbReference type="GO" id="GO:0043565">
    <property type="term" value="F:sequence-specific DNA binding"/>
    <property type="evidence" value="ECO:0007669"/>
    <property type="project" value="InterPro"/>
</dbReference>
<evidence type="ECO:0000256" key="3">
    <source>
        <dbReference type="ARBA" id="ARBA00023163"/>
    </source>
</evidence>
<evidence type="ECO:0000313" key="5">
    <source>
        <dbReference type="EMBL" id="HIV22426.1"/>
    </source>
</evidence>
<dbReference type="SUPFAM" id="SSF46689">
    <property type="entry name" value="Homeodomain-like"/>
    <property type="match status" value="2"/>
</dbReference>
<dbReference type="SMART" id="SM00342">
    <property type="entry name" value="HTH_ARAC"/>
    <property type="match status" value="1"/>
</dbReference>
<dbReference type="Proteomes" id="UP000886889">
    <property type="component" value="Unassembled WGS sequence"/>
</dbReference>
<evidence type="ECO:0000259" key="4">
    <source>
        <dbReference type="PROSITE" id="PS01124"/>
    </source>
</evidence>
<evidence type="ECO:0000313" key="6">
    <source>
        <dbReference type="Proteomes" id="UP000886889"/>
    </source>
</evidence>
<dbReference type="Pfam" id="PF12833">
    <property type="entry name" value="HTH_18"/>
    <property type="match status" value="1"/>
</dbReference>
<organism evidence="5 6">
    <name type="scientific">Candidatus Merdiplasma excrementigallinarum</name>
    <dbReference type="NCBI Taxonomy" id="2840864"/>
    <lineage>
        <taxon>Bacteria</taxon>
        <taxon>Bacillati</taxon>
        <taxon>Bacillota</taxon>
        <taxon>Clostridia</taxon>
        <taxon>Lachnospirales</taxon>
        <taxon>Lachnospiraceae</taxon>
        <taxon>Lachnospiraceae incertae sedis</taxon>
        <taxon>Candidatus Merdiplasma</taxon>
    </lineage>
</organism>
<dbReference type="InterPro" id="IPR009057">
    <property type="entry name" value="Homeodomain-like_sf"/>
</dbReference>
<dbReference type="PANTHER" id="PTHR43280">
    <property type="entry name" value="ARAC-FAMILY TRANSCRIPTIONAL REGULATOR"/>
    <property type="match status" value="1"/>
</dbReference>
<sequence length="292" mass="33328">MISSSPKTGYLESDFKIFHITDQPKTVFTPHYHDFHKIFIFLRGNVSYIVEGKQYELKPDDIVLIQAGELHRPIVHDRSVYERIILYLSPAFFSGIKKRGWDLFRCFGLPGQHHSSLARISDSQKSRLVPLLGDLAAAAVSREYAAPLYQEIKILEFLIFLNRTLLQDPLGYIPPVTANPAILQVMEYIHQNLSRDDLNTDQIAESVFLNRSYVMHLFKAETGYTIGSYITEKRLFLARGYLAEGLSVTEAGSRCGFKNYAAFYYAYRQKYGCAPTERPGLLPDTQAGPDWE</sequence>
<dbReference type="InterPro" id="IPR037923">
    <property type="entry name" value="HTH-like"/>
</dbReference>
<name>A0A9D1NWY7_9FIRM</name>
<dbReference type="Pfam" id="PF02311">
    <property type="entry name" value="AraC_binding"/>
    <property type="match status" value="1"/>
</dbReference>
<evidence type="ECO:0000256" key="1">
    <source>
        <dbReference type="ARBA" id="ARBA00023015"/>
    </source>
</evidence>
<dbReference type="InterPro" id="IPR018062">
    <property type="entry name" value="HTH_AraC-typ_CS"/>
</dbReference>
<keyword evidence="2" id="KW-0238">DNA-binding</keyword>
<keyword evidence="3" id="KW-0804">Transcription</keyword>
<gene>
    <name evidence="5" type="ORF">IAC80_00660</name>
</gene>
<feature type="domain" description="HTH araC/xylS-type" evidence="4">
    <location>
        <begin position="183"/>
        <end position="281"/>
    </location>
</feature>
<proteinExistence type="predicted"/>
<dbReference type="AlphaFoldDB" id="A0A9D1NWY7"/>
<dbReference type="InterPro" id="IPR018060">
    <property type="entry name" value="HTH_AraC"/>
</dbReference>
<comment type="caution">
    <text evidence="5">The sequence shown here is derived from an EMBL/GenBank/DDBJ whole genome shotgun (WGS) entry which is preliminary data.</text>
</comment>
<dbReference type="PANTHER" id="PTHR43280:SF34">
    <property type="entry name" value="ARAC-FAMILY TRANSCRIPTIONAL REGULATOR"/>
    <property type="match status" value="1"/>
</dbReference>
<reference evidence="5" key="2">
    <citation type="journal article" date="2021" name="PeerJ">
        <title>Extensive microbial diversity within the chicken gut microbiome revealed by metagenomics and culture.</title>
        <authorList>
            <person name="Gilroy R."/>
            <person name="Ravi A."/>
            <person name="Getino M."/>
            <person name="Pursley I."/>
            <person name="Horton D.L."/>
            <person name="Alikhan N.F."/>
            <person name="Baker D."/>
            <person name="Gharbi K."/>
            <person name="Hall N."/>
            <person name="Watson M."/>
            <person name="Adriaenssens E.M."/>
            <person name="Foster-Nyarko E."/>
            <person name="Jarju S."/>
            <person name="Secka A."/>
            <person name="Antonio M."/>
            <person name="Oren A."/>
            <person name="Chaudhuri R.R."/>
            <person name="La Ragione R."/>
            <person name="Hildebrand F."/>
            <person name="Pallen M.J."/>
        </authorList>
    </citation>
    <scope>NUCLEOTIDE SEQUENCE</scope>
    <source>
        <strain evidence="5">ChiBcec6-7307</strain>
    </source>
</reference>
<dbReference type="SUPFAM" id="SSF51215">
    <property type="entry name" value="Regulatory protein AraC"/>
    <property type="match status" value="1"/>
</dbReference>
<protein>
    <submittedName>
        <fullName evidence="5">Helix-turn-helix domain-containing protein</fullName>
    </submittedName>
</protein>
<dbReference type="GO" id="GO:0003700">
    <property type="term" value="F:DNA-binding transcription factor activity"/>
    <property type="evidence" value="ECO:0007669"/>
    <property type="project" value="InterPro"/>
</dbReference>
<dbReference type="Gene3D" id="1.10.10.60">
    <property type="entry name" value="Homeodomain-like"/>
    <property type="match status" value="2"/>
</dbReference>
<dbReference type="PROSITE" id="PS00041">
    <property type="entry name" value="HTH_ARAC_FAMILY_1"/>
    <property type="match status" value="1"/>
</dbReference>
<dbReference type="EMBL" id="DVOS01000006">
    <property type="protein sequence ID" value="HIV22426.1"/>
    <property type="molecule type" value="Genomic_DNA"/>
</dbReference>
<reference evidence="5" key="1">
    <citation type="submission" date="2020-10" db="EMBL/GenBank/DDBJ databases">
        <authorList>
            <person name="Gilroy R."/>
        </authorList>
    </citation>
    <scope>NUCLEOTIDE SEQUENCE</scope>
    <source>
        <strain evidence="5">ChiBcec6-7307</strain>
    </source>
</reference>
<dbReference type="InterPro" id="IPR003313">
    <property type="entry name" value="AraC-bd"/>
</dbReference>
<evidence type="ECO:0000256" key="2">
    <source>
        <dbReference type="ARBA" id="ARBA00023125"/>
    </source>
</evidence>
<dbReference type="InterPro" id="IPR014710">
    <property type="entry name" value="RmlC-like_jellyroll"/>
</dbReference>
<accession>A0A9D1NWY7</accession>
<dbReference type="PROSITE" id="PS01124">
    <property type="entry name" value="HTH_ARAC_FAMILY_2"/>
    <property type="match status" value="1"/>
</dbReference>
<dbReference type="Gene3D" id="2.60.120.10">
    <property type="entry name" value="Jelly Rolls"/>
    <property type="match status" value="1"/>
</dbReference>